<evidence type="ECO:0000313" key="2">
    <source>
        <dbReference type="EMBL" id="QGZ40754.1"/>
    </source>
</evidence>
<dbReference type="EMBL" id="VLKW01000021">
    <property type="protein sequence ID" value="TWI40362.1"/>
    <property type="molecule type" value="Genomic_DNA"/>
</dbReference>
<sequence>MKFPIAALLCGMILIAAPIAGYAYQLHVMQAMLAEVVRSNGSMTMPPPPLGWYALSCLGGFLLFILAYLSERRAAR</sequence>
<evidence type="ECO:0000256" key="1">
    <source>
        <dbReference type="SAM" id="Phobius"/>
    </source>
</evidence>
<accession>A0A562P7D5</accession>
<reference evidence="3 4" key="1">
    <citation type="journal article" date="2015" name="Stand. Genomic Sci.">
        <title>Genomic Encyclopedia of Bacterial and Archaeal Type Strains, Phase III: the genomes of soil and plant-associated and newly described type strains.</title>
        <authorList>
            <person name="Whitman W.B."/>
            <person name="Woyke T."/>
            <person name="Klenk H.P."/>
            <person name="Zhou Y."/>
            <person name="Lilburn T.G."/>
            <person name="Beck B.J."/>
            <person name="De Vos P."/>
            <person name="Vandamme P."/>
            <person name="Eisen J.A."/>
            <person name="Garrity G."/>
            <person name="Hugenholtz P."/>
            <person name="Kyrpides N.C."/>
        </authorList>
    </citation>
    <scope>NUCLEOTIDE SEQUENCE [LARGE SCALE GENOMIC DNA]</scope>
    <source>
        <strain evidence="3 4">CGMCC 1.10685</strain>
    </source>
</reference>
<organism evidence="3 4">
    <name type="scientific">Pseudoduganella flava</name>
    <dbReference type="NCBI Taxonomy" id="871742"/>
    <lineage>
        <taxon>Bacteria</taxon>
        <taxon>Pseudomonadati</taxon>
        <taxon>Pseudomonadota</taxon>
        <taxon>Betaproteobacteria</taxon>
        <taxon>Burkholderiales</taxon>
        <taxon>Oxalobacteraceae</taxon>
        <taxon>Telluria group</taxon>
        <taxon>Pseudoduganella</taxon>
    </lineage>
</organism>
<evidence type="ECO:0000313" key="5">
    <source>
        <dbReference type="Proteomes" id="UP000437862"/>
    </source>
</evidence>
<evidence type="ECO:0000313" key="3">
    <source>
        <dbReference type="EMBL" id="TWI40362.1"/>
    </source>
</evidence>
<dbReference type="EMBL" id="CP046904">
    <property type="protein sequence ID" value="QGZ40754.1"/>
    <property type="molecule type" value="Genomic_DNA"/>
</dbReference>
<gene>
    <name evidence="2" type="ORF">GO485_17905</name>
    <name evidence="3" type="ORF">IP92_05864</name>
</gene>
<reference evidence="2 5" key="3">
    <citation type="submission" date="2019-12" db="EMBL/GenBank/DDBJ databases">
        <title>Draft Genome Sequences of Six Type Strains of the Genus Massilia.</title>
        <authorList>
            <person name="Miess H."/>
            <person name="Frediansyah A."/>
            <person name="Goeker M."/>
            <person name="Gross H."/>
        </authorList>
    </citation>
    <scope>NUCLEOTIDE SEQUENCE [LARGE SCALE GENOMIC DNA]</scope>
    <source>
        <strain evidence="2 5">DSM 26639</strain>
    </source>
</reference>
<evidence type="ECO:0000313" key="4">
    <source>
        <dbReference type="Proteomes" id="UP000315112"/>
    </source>
</evidence>
<keyword evidence="1" id="KW-1133">Transmembrane helix</keyword>
<dbReference type="RefSeq" id="WP_145882141.1">
    <property type="nucleotide sequence ID" value="NZ_CP046904.1"/>
</dbReference>
<protein>
    <recommendedName>
        <fullName evidence="6">DUF3955 domain-containing protein</fullName>
    </recommendedName>
</protein>
<dbReference type="Proteomes" id="UP000437862">
    <property type="component" value="Chromosome"/>
</dbReference>
<proteinExistence type="predicted"/>
<feature type="transmembrane region" description="Helical" evidence="1">
    <location>
        <begin position="50"/>
        <end position="69"/>
    </location>
</feature>
<keyword evidence="1" id="KW-0812">Transmembrane</keyword>
<keyword evidence="5" id="KW-1185">Reference proteome</keyword>
<dbReference type="Proteomes" id="UP000315112">
    <property type="component" value="Unassembled WGS sequence"/>
</dbReference>
<evidence type="ECO:0008006" key="6">
    <source>
        <dbReference type="Google" id="ProtNLM"/>
    </source>
</evidence>
<reference evidence="3" key="2">
    <citation type="submission" date="2019-07" db="EMBL/GenBank/DDBJ databases">
        <authorList>
            <person name="Whitman W."/>
            <person name="Huntemann M."/>
            <person name="Clum A."/>
            <person name="Pillay M."/>
            <person name="Palaniappan K."/>
            <person name="Varghese N."/>
            <person name="Mikhailova N."/>
            <person name="Stamatis D."/>
            <person name="Reddy T."/>
            <person name="Daum C."/>
            <person name="Shapiro N."/>
            <person name="Ivanova N."/>
            <person name="Kyrpides N."/>
            <person name="Woyke T."/>
        </authorList>
    </citation>
    <scope>NUCLEOTIDE SEQUENCE</scope>
    <source>
        <strain evidence="3">CGMCC 1.10685</strain>
    </source>
</reference>
<name>A0A562P7D5_9BURK</name>
<keyword evidence="1" id="KW-0472">Membrane</keyword>
<dbReference type="AlphaFoldDB" id="A0A562P7D5"/>